<dbReference type="RefSeq" id="WP_241552550.1">
    <property type="nucleotide sequence ID" value="NZ_JANCNS010000003.1"/>
</dbReference>
<feature type="transmembrane region" description="Helical" evidence="1">
    <location>
        <begin position="39"/>
        <end position="62"/>
    </location>
</feature>
<dbReference type="SUPFAM" id="SSF53649">
    <property type="entry name" value="Alkaline phosphatase-like"/>
    <property type="match status" value="1"/>
</dbReference>
<sequence length="618" mass="71834">MQAKTKLIKFSLFAFVQIIIPLVVILIFQQLFLLKIELIVGHLALVFLANLTISLLGLIFFSGRLDRFQKITKYLIATLYGCVNVVLYYAYLFAFSGEYFNSKIFTLEIVLGYVKYLDEFISNFDVSPFLVYSILIFIPVLIFTGILLFASTIRQGILELKRLIQKHHFNNPPRLIRVSMICFLLLTGFVSGVLWIKRSKIPAFLYRIEEPVANVYFRNDPFDGRILSDKYEDVGIRNSYPKNLDFQKKNIVIIVIDALRSDHLGLYGYERETTPFLDSVYTAGDLRKIDLSFSVAAESFAGINSILRSRIWAHLGYDNFSLQQLLKDQGYDLNFIVSGDHSNFSGLKSFYGNNSELDYYLDGSMTKKHSDPNDDRILFEGLENIPDYQDTPAYFHFHMMSVHNLGVRLNQFKRYRPASKTIFETGDYVNRYDNGILQADSYIKEIFESLADKGYLQNSIVVITGDHGEYLGENGEFGHSRDLSTQQLLTPILIYDPEDVEYKNTRYASLIDIAPTIVDRLGLPIPEPWEGVSLYSEEDNRQLTYHQQDERYAIIHKNGDLRYKLIYDRKTKKQELYELNSDLYETTNIIDSLDVDYLNNLRWYMNEFNIDPERLYEY</sequence>
<proteinExistence type="predicted"/>
<dbReference type="EMBL" id="JANCNS010000003">
    <property type="protein sequence ID" value="MCP9200874.1"/>
    <property type="molecule type" value="Genomic_DNA"/>
</dbReference>
<comment type="caution">
    <text evidence="3">The sequence shown here is derived from an EMBL/GenBank/DDBJ whole genome shotgun (WGS) entry which is preliminary data.</text>
</comment>
<dbReference type="InterPro" id="IPR000917">
    <property type="entry name" value="Sulfatase_N"/>
</dbReference>
<accession>A0A9X2RB41</accession>
<dbReference type="Gene3D" id="3.30.1120.10">
    <property type="match status" value="1"/>
</dbReference>
<feature type="transmembrane region" description="Helical" evidence="1">
    <location>
        <begin position="129"/>
        <end position="153"/>
    </location>
</feature>
<keyword evidence="1" id="KW-1133">Transmembrane helix</keyword>
<dbReference type="PANTHER" id="PTHR43751:SF3">
    <property type="entry name" value="SULFATASE N-TERMINAL DOMAIN-CONTAINING PROTEIN"/>
    <property type="match status" value="1"/>
</dbReference>
<organism evidence="3 4">
    <name type="scientific">Christiangramia oceanisediminis</name>
    <dbReference type="NCBI Taxonomy" id="2920386"/>
    <lineage>
        <taxon>Bacteria</taxon>
        <taxon>Pseudomonadati</taxon>
        <taxon>Bacteroidota</taxon>
        <taxon>Flavobacteriia</taxon>
        <taxon>Flavobacteriales</taxon>
        <taxon>Flavobacteriaceae</taxon>
        <taxon>Christiangramia</taxon>
    </lineage>
</organism>
<name>A0A9X2RB41_9FLAO</name>
<keyword evidence="4" id="KW-1185">Reference proteome</keyword>
<evidence type="ECO:0000313" key="4">
    <source>
        <dbReference type="Proteomes" id="UP001155280"/>
    </source>
</evidence>
<feature type="transmembrane region" description="Helical" evidence="1">
    <location>
        <begin position="12"/>
        <end position="33"/>
    </location>
</feature>
<feature type="transmembrane region" description="Helical" evidence="1">
    <location>
        <begin position="74"/>
        <end position="94"/>
    </location>
</feature>
<dbReference type="Proteomes" id="UP001155280">
    <property type="component" value="Unassembled WGS sequence"/>
</dbReference>
<feature type="domain" description="Sulfatase N-terminal" evidence="2">
    <location>
        <begin position="249"/>
        <end position="522"/>
    </location>
</feature>
<reference evidence="3" key="1">
    <citation type="submission" date="2022-07" db="EMBL/GenBank/DDBJ databases">
        <title>Gramela sediminis sp. nov., isolated from deep-sea sediment of the Indian Ocean.</title>
        <authorList>
            <person name="Shi H."/>
        </authorList>
    </citation>
    <scope>NUCLEOTIDE SEQUENCE</scope>
    <source>
        <strain evidence="3">GC03-9</strain>
    </source>
</reference>
<dbReference type="AlphaFoldDB" id="A0A9X2RB41"/>
<evidence type="ECO:0000313" key="3">
    <source>
        <dbReference type="EMBL" id="MCP9200874.1"/>
    </source>
</evidence>
<feature type="transmembrane region" description="Helical" evidence="1">
    <location>
        <begin position="174"/>
        <end position="196"/>
    </location>
</feature>
<gene>
    <name evidence="3" type="ORF">MKO06_13215</name>
</gene>
<protein>
    <submittedName>
        <fullName evidence="3">Sulfatase-like hydrolase/transferase</fullName>
    </submittedName>
</protein>
<dbReference type="Pfam" id="PF00884">
    <property type="entry name" value="Sulfatase"/>
    <property type="match status" value="1"/>
</dbReference>
<evidence type="ECO:0000259" key="2">
    <source>
        <dbReference type="Pfam" id="PF00884"/>
    </source>
</evidence>
<dbReference type="PANTHER" id="PTHR43751">
    <property type="entry name" value="SULFATASE"/>
    <property type="match status" value="1"/>
</dbReference>
<keyword evidence="1" id="KW-0812">Transmembrane</keyword>
<dbReference type="InterPro" id="IPR017850">
    <property type="entry name" value="Alkaline_phosphatase_core_sf"/>
</dbReference>
<keyword evidence="1" id="KW-0472">Membrane</keyword>
<dbReference type="GO" id="GO:0016787">
    <property type="term" value="F:hydrolase activity"/>
    <property type="evidence" value="ECO:0007669"/>
    <property type="project" value="UniProtKB-KW"/>
</dbReference>
<dbReference type="InterPro" id="IPR052701">
    <property type="entry name" value="GAG_Ulvan_Degrading_Sulfatases"/>
</dbReference>
<dbReference type="Gene3D" id="3.40.720.10">
    <property type="entry name" value="Alkaline Phosphatase, subunit A"/>
    <property type="match status" value="1"/>
</dbReference>
<keyword evidence="3" id="KW-0378">Hydrolase</keyword>
<evidence type="ECO:0000256" key="1">
    <source>
        <dbReference type="SAM" id="Phobius"/>
    </source>
</evidence>